<dbReference type="EMBL" id="JAKWBI020000242">
    <property type="protein sequence ID" value="KAJ2898143.1"/>
    <property type="molecule type" value="Genomic_DNA"/>
</dbReference>
<feature type="coiled-coil region" evidence="4">
    <location>
        <begin position="47"/>
        <end position="81"/>
    </location>
</feature>
<evidence type="ECO:0000256" key="4">
    <source>
        <dbReference type="SAM" id="Coils"/>
    </source>
</evidence>
<feature type="region of interest" description="Disordered" evidence="5">
    <location>
        <begin position="465"/>
        <end position="524"/>
    </location>
</feature>
<keyword evidence="2" id="KW-0227">DNA damage</keyword>
<feature type="region of interest" description="Disordered" evidence="5">
    <location>
        <begin position="286"/>
        <end position="313"/>
    </location>
</feature>
<dbReference type="PANTHER" id="PTHR15107:SF0">
    <property type="entry name" value="DNA ENDONUCLEASE ACTIVATOR CTP1 C-TERMINAL DOMAIN-CONTAINING PROTEIN"/>
    <property type="match status" value="1"/>
</dbReference>
<evidence type="ECO:0000256" key="2">
    <source>
        <dbReference type="ARBA" id="ARBA00022763"/>
    </source>
</evidence>
<dbReference type="GO" id="GO:0003684">
    <property type="term" value="F:damaged DNA binding"/>
    <property type="evidence" value="ECO:0007669"/>
    <property type="project" value="TreeGrafter"/>
</dbReference>
<keyword evidence="3" id="KW-0539">Nucleus</keyword>
<evidence type="ECO:0000313" key="7">
    <source>
        <dbReference type="EMBL" id="KAJ2898143.1"/>
    </source>
</evidence>
<dbReference type="Proteomes" id="UP001201980">
    <property type="component" value="Unassembled WGS sequence"/>
</dbReference>
<dbReference type="PANTHER" id="PTHR15107">
    <property type="entry name" value="RETINOBLASTOMA BINDING PROTEIN 8"/>
    <property type="match status" value="1"/>
</dbReference>
<dbReference type="Pfam" id="PF08573">
    <property type="entry name" value="SAE2"/>
    <property type="match status" value="1"/>
</dbReference>
<dbReference type="InterPro" id="IPR013882">
    <property type="entry name" value="Ctp1_C"/>
</dbReference>
<evidence type="ECO:0000259" key="6">
    <source>
        <dbReference type="Pfam" id="PF08573"/>
    </source>
</evidence>
<feature type="coiled-coil region" evidence="4">
    <location>
        <begin position="641"/>
        <end position="669"/>
    </location>
</feature>
<feature type="region of interest" description="Disordered" evidence="5">
    <location>
        <begin position="187"/>
        <end position="226"/>
    </location>
</feature>
<gene>
    <name evidence="7" type="ORF">MKZ38_004143</name>
</gene>
<organism evidence="7 8">
    <name type="scientific">Zalerion maritima</name>
    <dbReference type="NCBI Taxonomy" id="339359"/>
    <lineage>
        <taxon>Eukaryota</taxon>
        <taxon>Fungi</taxon>
        <taxon>Dikarya</taxon>
        <taxon>Ascomycota</taxon>
        <taxon>Pezizomycotina</taxon>
        <taxon>Sordariomycetes</taxon>
        <taxon>Lulworthiomycetidae</taxon>
        <taxon>Lulworthiales</taxon>
        <taxon>Lulworthiaceae</taxon>
        <taxon>Zalerion</taxon>
    </lineage>
</organism>
<keyword evidence="4" id="KW-0175">Coiled coil</keyword>
<feature type="domain" description="DNA endonuclease activator Ctp1 C-terminal" evidence="6">
    <location>
        <begin position="536"/>
        <end position="643"/>
    </location>
</feature>
<sequence length="678" mass="76368">MIDDQCPPKPTQFGFAMDGWFKRGRPAIFDALASVCDQVDKDLSDDKRNFELKLSQSTTRVVELQNENENLKVELRALRGSVEPCSGPSKGKVDIQREFDKLHAKYTKLDENYRIVKGKYSIYKQRLEKYEKGIQSLETRPPPLEKVRATLKEAPLDDGLPKPKQHPTDHQPDNCRLAKQQLAEPLLTLPPPCGLSNLDNGSSRARSSISTGDPELPTLPNPNTPKVEHFQAVKMKEEPSSDGPIYVWERFVGKRKRPDLELDTHPKVKNEGDDLDSHAAARATHFSPPESLDLDDSGVPFPTPKKRRSLHKPTDVGIQEETFAPPNGGYLRICHDKLDASPPPELRSSFNVTPRPRSSVLTPISSMIVSKPTFGTYSIGKHEKPKAWKDLPDGIASLAEDGVDFRDTARCCERADTAAMEEGRLGILLNGQPTPGAAASLIPRNKLSPLRRSIGTLRMPARRELPFGNADSSSARTSTRTSIEITRQRPKPAECETASTNGTPKMAGGLRSRHPSELRPGDFKINPNFNDGLDYAYMEVVRGDERTQLVGCTDDHCCGKYFRSLAMTSAKDRDPTTDRALLESYLGDNCYKLSSATKVEKDELWLRAKTWKLANKYGRHRHRYERQQSPPGFWDADFPSTQELERQKVEASRREREVTENRYREAMRQGGRWLFRDE</sequence>
<evidence type="ECO:0000256" key="1">
    <source>
        <dbReference type="ARBA" id="ARBA00004123"/>
    </source>
</evidence>
<dbReference type="GO" id="GO:0005634">
    <property type="term" value="C:nucleus"/>
    <property type="evidence" value="ECO:0007669"/>
    <property type="project" value="UniProtKB-SubCell"/>
</dbReference>
<keyword evidence="8" id="KW-1185">Reference proteome</keyword>
<dbReference type="InterPro" id="IPR033316">
    <property type="entry name" value="RBBP8-like"/>
</dbReference>
<proteinExistence type="predicted"/>
<reference evidence="7" key="1">
    <citation type="submission" date="2022-07" db="EMBL/GenBank/DDBJ databases">
        <title>Draft genome sequence of Zalerion maritima ATCC 34329, a (micro)plastics degrading marine fungus.</title>
        <authorList>
            <person name="Paco A."/>
            <person name="Goncalves M.F.M."/>
            <person name="Rocha-Santos T.A.P."/>
            <person name="Alves A."/>
        </authorList>
    </citation>
    <scope>NUCLEOTIDE SEQUENCE</scope>
    <source>
        <strain evidence="7">ATCC 34329</strain>
    </source>
</reference>
<protein>
    <recommendedName>
        <fullName evidence="6">DNA endonuclease activator Ctp1 C-terminal domain-containing protein</fullName>
    </recommendedName>
</protein>
<comment type="caution">
    <text evidence="7">The sequence shown here is derived from an EMBL/GenBank/DDBJ whole genome shotgun (WGS) entry which is preliminary data.</text>
</comment>
<comment type="subcellular location">
    <subcellularLocation>
        <location evidence="1">Nucleus</location>
    </subcellularLocation>
</comment>
<evidence type="ECO:0000313" key="8">
    <source>
        <dbReference type="Proteomes" id="UP001201980"/>
    </source>
</evidence>
<accession>A0AAD5RLZ4</accession>
<feature type="compositionally biased region" description="Low complexity" evidence="5">
    <location>
        <begin position="472"/>
        <end position="485"/>
    </location>
</feature>
<name>A0AAD5RLZ4_9PEZI</name>
<feature type="compositionally biased region" description="Polar residues" evidence="5">
    <location>
        <begin position="197"/>
        <end position="211"/>
    </location>
</feature>
<dbReference type="GO" id="GO:0010792">
    <property type="term" value="P:DNA double-strand break processing involved in repair via single-strand annealing"/>
    <property type="evidence" value="ECO:0007669"/>
    <property type="project" value="TreeGrafter"/>
</dbReference>
<evidence type="ECO:0000256" key="3">
    <source>
        <dbReference type="ARBA" id="ARBA00023242"/>
    </source>
</evidence>
<evidence type="ECO:0000256" key="5">
    <source>
        <dbReference type="SAM" id="MobiDB-lite"/>
    </source>
</evidence>
<dbReference type="AlphaFoldDB" id="A0AAD5RLZ4"/>